<reference evidence="3" key="1">
    <citation type="journal article" date="2014" name="Int. J. Syst. Evol. Microbiol.">
        <title>Complete genome sequence of Corynebacterium casei LMG S-19264T (=DSM 44701T), isolated from a smear-ripened cheese.</title>
        <authorList>
            <consortium name="US DOE Joint Genome Institute (JGI-PGF)"/>
            <person name="Walter F."/>
            <person name="Albersmeier A."/>
            <person name="Kalinowski J."/>
            <person name="Ruckert C."/>
        </authorList>
    </citation>
    <scope>NUCLEOTIDE SEQUENCE</scope>
    <source>
        <strain evidence="3">JCM 1480</strain>
    </source>
</reference>
<dbReference type="InterPro" id="IPR005754">
    <property type="entry name" value="Sortase"/>
</dbReference>
<keyword evidence="1" id="KW-0378">Hydrolase</keyword>
<dbReference type="Pfam" id="PF04203">
    <property type="entry name" value="Sortase"/>
    <property type="match status" value="1"/>
</dbReference>
<keyword evidence="2" id="KW-0732">Signal</keyword>
<organism evidence="3 5">
    <name type="scientific">Curtobacterium luteum</name>
    <dbReference type="NCBI Taxonomy" id="33881"/>
    <lineage>
        <taxon>Bacteria</taxon>
        <taxon>Bacillati</taxon>
        <taxon>Actinomycetota</taxon>
        <taxon>Actinomycetes</taxon>
        <taxon>Micrococcales</taxon>
        <taxon>Microbacteriaceae</taxon>
        <taxon>Curtobacterium</taxon>
    </lineage>
</organism>
<dbReference type="AlphaFoldDB" id="A0A8H9G8N9"/>
<dbReference type="RefSeq" id="WP_229727818.1">
    <property type="nucleotide sequence ID" value="NZ_BMOI01000001.1"/>
</dbReference>
<dbReference type="InterPro" id="IPR042001">
    <property type="entry name" value="Sortase_F"/>
</dbReference>
<feature type="chain" id="PRO_5034964659" description="Class F sortase" evidence="2">
    <location>
        <begin position="29"/>
        <end position="217"/>
    </location>
</feature>
<dbReference type="Proteomes" id="UP000746584">
    <property type="component" value="Unassembled WGS sequence"/>
</dbReference>
<name>A0A8H9G8N9_9MICO</name>
<dbReference type="EMBL" id="BMOI01000001">
    <property type="protein sequence ID" value="GGK90113.1"/>
    <property type="molecule type" value="Genomic_DNA"/>
</dbReference>
<dbReference type="SUPFAM" id="SSF63817">
    <property type="entry name" value="Sortase"/>
    <property type="match status" value="1"/>
</dbReference>
<reference evidence="3" key="2">
    <citation type="submission" date="2020-09" db="EMBL/GenBank/DDBJ databases">
        <authorList>
            <person name="Sun Q."/>
            <person name="Ohkuma M."/>
        </authorList>
    </citation>
    <scope>NUCLEOTIDE SEQUENCE</scope>
    <source>
        <strain evidence="3">JCM 1480</strain>
    </source>
</reference>
<evidence type="ECO:0000313" key="4">
    <source>
        <dbReference type="EMBL" id="MBM7801485.1"/>
    </source>
</evidence>
<dbReference type="GO" id="GO:0016787">
    <property type="term" value="F:hydrolase activity"/>
    <property type="evidence" value="ECO:0007669"/>
    <property type="project" value="UniProtKB-KW"/>
</dbReference>
<reference evidence="4 6" key="3">
    <citation type="submission" date="2021-01" db="EMBL/GenBank/DDBJ databases">
        <title>Sequencing the genomes of 1000 actinobacteria strains.</title>
        <authorList>
            <person name="Klenk H.-P."/>
        </authorList>
    </citation>
    <scope>NUCLEOTIDE SEQUENCE [LARGE SCALE GENOMIC DNA]</scope>
    <source>
        <strain evidence="4 6">DSM 20542</strain>
    </source>
</reference>
<evidence type="ECO:0000313" key="5">
    <source>
        <dbReference type="Proteomes" id="UP000648535"/>
    </source>
</evidence>
<dbReference type="PROSITE" id="PS51257">
    <property type="entry name" value="PROKAR_LIPOPROTEIN"/>
    <property type="match status" value="1"/>
</dbReference>
<evidence type="ECO:0000256" key="1">
    <source>
        <dbReference type="ARBA" id="ARBA00022801"/>
    </source>
</evidence>
<protein>
    <recommendedName>
        <fullName evidence="7">Class F sortase</fullName>
    </recommendedName>
</protein>
<feature type="signal peptide" evidence="2">
    <location>
        <begin position="1"/>
        <end position="28"/>
    </location>
</feature>
<dbReference type="InterPro" id="IPR023365">
    <property type="entry name" value="Sortase_dom-sf"/>
</dbReference>
<accession>A0A8H9G8N9</accession>
<dbReference type="Proteomes" id="UP000648535">
    <property type="component" value="Unassembled WGS sequence"/>
</dbReference>
<evidence type="ECO:0000313" key="6">
    <source>
        <dbReference type="Proteomes" id="UP000746584"/>
    </source>
</evidence>
<proteinExistence type="predicted"/>
<evidence type="ECO:0000313" key="3">
    <source>
        <dbReference type="EMBL" id="GGK90113.1"/>
    </source>
</evidence>
<comment type="caution">
    <text evidence="3">The sequence shown here is derived from an EMBL/GenBank/DDBJ whole genome shotgun (WGS) entry which is preliminary data.</text>
</comment>
<evidence type="ECO:0000256" key="2">
    <source>
        <dbReference type="SAM" id="SignalP"/>
    </source>
</evidence>
<gene>
    <name evidence="3" type="ORF">GCM10009769_05200</name>
    <name evidence="4" type="ORF">JOE58_000736</name>
</gene>
<dbReference type="Gene3D" id="2.40.260.10">
    <property type="entry name" value="Sortase"/>
    <property type="match status" value="1"/>
</dbReference>
<sequence length="217" mass="22163">MLRTARSSVAAVAVATAAVAVLTGCSSAGPLPGGHPSLAPTSTPTPPPAAFSTAVPQQAATVPPVAPAAAAPARVAVDWAGVTAPVRPEGVDDEGGMALPPDPSVAGWYRYGAAPSSAEGTVVLAAHVDAVGYGVGPFAHLRDVPDGRTVTITDTAGAETRWRIDSVSLLEKRGLPWDEVFRTDGDRRLVLVTCGGVFDERTRHYESNLVITATPVP</sequence>
<keyword evidence="6" id="KW-1185">Reference proteome</keyword>
<dbReference type="CDD" id="cd05829">
    <property type="entry name" value="Sortase_F"/>
    <property type="match status" value="1"/>
</dbReference>
<evidence type="ECO:0008006" key="7">
    <source>
        <dbReference type="Google" id="ProtNLM"/>
    </source>
</evidence>
<dbReference type="EMBL" id="JAFBCG010000001">
    <property type="protein sequence ID" value="MBM7801485.1"/>
    <property type="molecule type" value="Genomic_DNA"/>
</dbReference>